<gene>
    <name evidence="1" type="ORF">CCR94_13000</name>
</gene>
<dbReference type="AlphaFoldDB" id="A0A2S6N6J1"/>
<accession>A0A2S6N6J1</accession>
<protein>
    <submittedName>
        <fullName evidence="1">Uncharacterized protein</fullName>
    </submittedName>
</protein>
<proteinExistence type="predicted"/>
<evidence type="ECO:0000313" key="2">
    <source>
        <dbReference type="Proteomes" id="UP000239089"/>
    </source>
</evidence>
<dbReference type="EMBL" id="NHSJ01000082">
    <property type="protein sequence ID" value="PPQ30236.1"/>
    <property type="molecule type" value="Genomic_DNA"/>
</dbReference>
<keyword evidence="2" id="KW-1185">Reference proteome</keyword>
<organism evidence="1 2">
    <name type="scientific">Rhodoblastus sphagnicola</name>
    <dbReference type="NCBI Taxonomy" id="333368"/>
    <lineage>
        <taxon>Bacteria</taxon>
        <taxon>Pseudomonadati</taxon>
        <taxon>Pseudomonadota</taxon>
        <taxon>Alphaproteobacteria</taxon>
        <taxon>Hyphomicrobiales</taxon>
        <taxon>Rhodoblastaceae</taxon>
        <taxon>Rhodoblastus</taxon>
    </lineage>
</organism>
<evidence type="ECO:0000313" key="1">
    <source>
        <dbReference type="EMBL" id="PPQ30236.1"/>
    </source>
</evidence>
<reference evidence="1 2" key="1">
    <citation type="journal article" date="2018" name="Arch. Microbiol.">
        <title>New insights into the metabolic potential of the phototrophic purple bacterium Rhodopila globiformis DSM 161(T) from its draft genome sequence and evidence for a vanadium-dependent nitrogenase.</title>
        <authorList>
            <person name="Imhoff J.F."/>
            <person name="Rahn T."/>
            <person name="Kunzel S."/>
            <person name="Neulinger S.C."/>
        </authorList>
    </citation>
    <scope>NUCLEOTIDE SEQUENCE [LARGE SCALE GENOMIC DNA]</scope>
    <source>
        <strain evidence="1 2">DSM 16996</strain>
    </source>
</reference>
<sequence>MIFDIFRSTSSRNWPVVLLGLLLGPVVTKPEIKKAPFGTRIKRQLQESGSAPACFWRFRYYDEDFGHVFHSPGNTEIFL</sequence>
<comment type="caution">
    <text evidence="1">The sequence shown here is derived from an EMBL/GenBank/DDBJ whole genome shotgun (WGS) entry which is preliminary data.</text>
</comment>
<dbReference type="Proteomes" id="UP000239089">
    <property type="component" value="Unassembled WGS sequence"/>
</dbReference>
<name>A0A2S6N6J1_9HYPH</name>